<sequence>MNYPLMAIALAATAITPLAAQNARQGNIAIENPWSRQTAPGQGNGAGFMTIVNRGKAADRLLGGTSLAAARVEVHSMTMDGGVMRMRPVTGGLPIPAGGGVALKPGGYHIMLIGLKQPLAPGAQVPVTLRFENAGAIAVRLKVQPIGATGAEASHGRH</sequence>
<evidence type="ECO:0000313" key="2">
    <source>
        <dbReference type="EMBL" id="MBY8824991.1"/>
    </source>
</evidence>
<dbReference type="Gene3D" id="2.60.40.1890">
    <property type="entry name" value="PCu(A)C copper chaperone"/>
    <property type="match status" value="1"/>
</dbReference>
<feature type="signal peptide" evidence="1">
    <location>
        <begin position="1"/>
        <end position="19"/>
    </location>
</feature>
<dbReference type="RefSeq" id="WP_222992099.1">
    <property type="nucleotide sequence ID" value="NZ_JAINVV010000011.1"/>
</dbReference>
<dbReference type="EMBL" id="JAINVV010000011">
    <property type="protein sequence ID" value="MBY8824991.1"/>
    <property type="molecule type" value="Genomic_DNA"/>
</dbReference>
<accession>A0ABS7PUP9</accession>
<dbReference type="PANTHER" id="PTHR36302">
    <property type="entry name" value="BLR7088 PROTEIN"/>
    <property type="match status" value="1"/>
</dbReference>
<evidence type="ECO:0000256" key="1">
    <source>
        <dbReference type="SAM" id="SignalP"/>
    </source>
</evidence>
<dbReference type="Proteomes" id="UP000706039">
    <property type="component" value="Unassembled WGS sequence"/>
</dbReference>
<feature type="chain" id="PRO_5047054671" evidence="1">
    <location>
        <begin position="20"/>
        <end position="158"/>
    </location>
</feature>
<dbReference type="PANTHER" id="PTHR36302:SF1">
    <property type="entry name" value="COPPER CHAPERONE PCU(A)C"/>
    <property type="match status" value="1"/>
</dbReference>
<dbReference type="SUPFAM" id="SSF110087">
    <property type="entry name" value="DR1885-like metal-binding protein"/>
    <property type="match status" value="1"/>
</dbReference>
<gene>
    <name evidence="2" type="ORF">K7G82_21995</name>
</gene>
<dbReference type="InterPro" id="IPR058248">
    <property type="entry name" value="Lxx211020-like"/>
</dbReference>
<dbReference type="InterPro" id="IPR036182">
    <property type="entry name" value="PCuAC_sf"/>
</dbReference>
<comment type="caution">
    <text evidence="2">The sequence shown here is derived from an EMBL/GenBank/DDBJ whole genome shotgun (WGS) entry which is preliminary data.</text>
</comment>
<dbReference type="InterPro" id="IPR007410">
    <property type="entry name" value="LpqE-like"/>
</dbReference>
<name>A0ABS7PUP9_9SPHN</name>
<organism evidence="2 3">
    <name type="scientific">Sphingomonas colocasiae</name>
    <dbReference type="NCBI Taxonomy" id="1848973"/>
    <lineage>
        <taxon>Bacteria</taxon>
        <taxon>Pseudomonadati</taxon>
        <taxon>Pseudomonadota</taxon>
        <taxon>Alphaproteobacteria</taxon>
        <taxon>Sphingomonadales</taxon>
        <taxon>Sphingomonadaceae</taxon>
        <taxon>Sphingomonas</taxon>
    </lineage>
</organism>
<evidence type="ECO:0000313" key="3">
    <source>
        <dbReference type="Proteomes" id="UP000706039"/>
    </source>
</evidence>
<proteinExistence type="predicted"/>
<protein>
    <submittedName>
        <fullName evidence="2">Copper chaperone PCu(A)C</fullName>
    </submittedName>
</protein>
<keyword evidence="3" id="KW-1185">Reference proteome</keyword>
<keyword evidence="1" id="KW-0732">Signal</keyword>
<dbReference type="Pfam" id="PF04314">
    <property type="entry name" value="PCuAC"/>
    <property type="match status" value="1"/>
</dbReference>
<reference evidence="2 3" key="1">
    <citation type="submission" date="2021-08" db="EMBL/GenBank/DDBJ databases">
        <authorList>
            <person name="Tuo L."/>
        </authorList>
    </citation>
    <scope>NUCLEOTIDE SEQUENCE [LARGE SCALE GENOMIC DNA]</scope>
    <source>
        <strain evidence="2 3">JCM 31229</strain>
    </source>
</reference>